<keyword evidence="2" id="KW-0802">TPR repeat</keyword>
<evidence type="ECO:0000313" key="3">
    <source>
        <dbReference type="EMBL" id="KAJ0959685.1"/>
    </source>
</evidence>
<accession>A0A9D5H139</accession>
<dbReference type="PANTHER" id="PTHR22767:SF2">
    <property type="entry name" value="N(ALPHA)-ACETYLTRANSFERASE 15_16, ISOFORM A"/>
    <property type="match status" value="1"/>
</dbReference>
<dbReference type="InterPro" id="IPR021183">
    <property type="entry name" value="NatA_aux_su"/>
</dbReference>
<keyword evidence="4" id="KW-1185">Reference proteome</keyword>
<protein>
    <submittedName>
        <fullName evidence="3">Uncharacterized protein</fullName>
    </submittedName>
</protein>
<proteinExistence type="predicted"/>
<name>A0A9D5H139_9LILI</name>
<organism evidence="3 4">
    <name type="scientific">Dioscorea zingiberensis</name>
    <dbReference type="NCBI Taxonomy" id="325984"/>
    <lineage>
        <taxon>Eukaryota</taxon>
        <taxon>Viridiplantae</taxon>
        <taxon>Streptophyta</taxon>
        <taxon>Embryophyta</taxon>
        <taxon>Tracheophyta</taxon>
        <taxon>Spermatophyta</taxon>
        <taxon>Magnoliopsida</taxon>
        <taxon>Liliopsida</taxon>
        <taxon>Dioscoreales</taxon>
        <taxon>Dioscoreaceae</taxon>
        <taxon>Dioscorea</taxon>
    </lineage>
</organism>
<dbReference type="PANTHER" id="PTHR22767">
    <property type="entry name" value="N-TERMINAL ACETYLTRANSFERASE-RELATED"/>
    <property type="match status" value="1"/>
</dbReference>
<dbReference type="EMBL" id="JAGGNH010000197">
    <property type="protein sequence ID" value="KAJ0959685.1"/>
    <property type="molecule type" value="Genomic_DNA"/>
</dbReference>
<evidence type="ECO:0000313" key="4">
    <source>
        <dbReference type="Proteomes" id="UP001085076"/>
    </source>
</evidence>
<sequence length="107" mass="12136">MASISVKLGHLEEGEKMYRSLLVMNSDNYKEGFLGVLEIYVAAAAFADEARTMDLADRYLNSECVRHMLQADQVALAEKTAVLFTKDGEQHNNLHDMQCMWYELASE</sequence>
<reference evidence="3 4" key="1">
    <citation type="journal article" date="2022" name="Hortic Res">
        <title>The genome of Dioscorea zingiberensis sheds light on the biosynthesis, origin and evolution of the medicinally important diosgenin saponins.</title>
        <authorList>
            <person name="Li Y."/>
            <person name="Tan C."/>
            <person name="Li Z."/>
            <person name="Guo J."/>
            <person name="Li S."/>
            <person name="Chen X."/>
            <person name="Wang C."/>
            <person name="Dai X."/>
            <person name="Yang H."/>
            <person name="Song W."/>
            <person name="Hou L."/>
            <person name="Xu J."/>
            <person name="Tong Z."/>
            <person name="Xu A."/>
            <person name="Yuan X."/>
            <person name="Wang W."/>
            <person name="Yang Q."/>
            <person name="Chen L."/>
            <person name="Sun Z."/>
            <person name="Wang K."/>
            <person name="Pan B."/>
            <person name="Chen J."/>
            <person name="Bao Y."/>
            <person name="Liu F."/>
            <person name="Qi X."/>
            <person name="Gang D.R."/>
            <person name="Wen J."/>
            <person name="Li J."/>
        </authorList>
    </citation>
    <scope>NUCLEOTIDE SEQUENCE [LARGE SCALE GENOMIC DNA]</scope>
    <source>
        <strain evidence="3">Dzin_1.0</strain>
    </source>
</reference>
<evidence type="ECO:0000256" key="1">
    <source>
        <dbReference type="ARBA" id="ARBA00022737"/>
    </source>
</evidence>
<dbReference type="AlphaFoldDB" id="A0A9D5H139"/>
<evidence type="ECO:0000256" key="2">
    <source>
        <dbReference type="ARBA" id="ARBA00022803"/>
    </source>
</evidence>
<dbReference type="Gene3D" id="1.25.40.1040">
    <property type="match status" value="1"/>
</dbReference>
<dbReference type="Pfam" id="PF12569">
    <property type="entry name" value="NatA_aux_su"/>
    <property type="match status" value="1"/>
</dbReference>
<gene>
    <name evidence="3" type="ORF">J5N97_000653</name>
</gene>
<keyword evidence="1" id="KW-0677">Repeat</keyword>
<dbReference type="Proteomes" id="UP001085076">
    <property type="component" value="Unassembled WGS sequence"/>
</dbReference>
<comment type="caution">
    <text evidence="3">The sequence shown here is derived from an EMBL/GenBank/DDBJ whole genome shotgun (WGS) entry which is preliminary data.</text>
</comment>
<dbReference type="OrthoDB" id="10263032at2759"/>
<dbReference type="GO" id="GO:0005737">
    <property type="term" value="C:cytoplasm"/>
    <property type="evidence" value="ECO:0007669"/>
    <property type="project" value="UniProtKB-ARBA"/>
</dbReference>